<dbReference type="CDD" id="cd00038">
    <property type="entry name" value="CAP_ED"/>
    <property type="match status" value="1"/>
</dbReference>
<sequence>MDDVISLQALSDQLSQTSVGEVLTADEVYWLAQVGQVETVAAGTVLLAAEAQCSGFRVLLAGQIAAVAESMGEDRVIGLVEAGEPFGNLGFLTGELTLPVSFQVRCDSHFFILPDTAIQELDRFGDVCQFLAEHLAQRLELRLRSLIEGVVAWLREQDAMLETLDSADLKTARTELEMLQNQLLERATQLQFSQAQVQAELYPTAAPEELPPRRIPKRLIFAVGAIATFLSICTFSWLGSRYRADQAPYPTVIPYVNSPEECAKRYGSTWQNEKCYDYEHDPQF</sequence>
<dbReference type="InterPro" id="IPR014710">
    <property type="entry name" value="RmlC-like_jellyroll"/>
</dbReference>
<evidence type="ECO:0000256" key="1">
    <source>
        <dbReference type="SAM" id="Phobius"/>
    </source>
</evidence>
<evidence type="ECO:0000313" key="4">
    <source>
        <dbReference type="Proteomes" id="UP000636505"/>
    </source>
</evidence>
<evidence type="ECO:0000313" key="3">
    <source>
        <dbReference type="EMBL" id="MBE9077919.1"/>
    </source>
</evidence>
<gene>
    <name evidence="3" type="ORF">IQ241_11545</name>
</gene>
<dbReference type="Proteomes" id="UP000636505">
    <property type="component" value="Unassembled WGS sequence"/>
</dbReference>
<keyword evidence="1" id="KW-0472">Membrane</keyword>
<name>A0A8J7ANX9_9CYAN</name>
<dbReference type="EMBL" id="JADEXG010000023">
    <property type="protein sequence ID" value="MBE9077919.1"/>
    <property type="molecule type" value="Genomic_DNA"/>
</dbReference>
<keyword evidence="4" id="KW-1185">Reference proteome</keyword>
<dbReference type="SUPFAM" id="SSF51206">
    <property type="entry name" value="cAMP-binding domain-like"/>
    <property type="match status" value="1"/>
</dbReference>
<organism evidence="3 4">
    <name type="scientific">Vasconcelosia minhoensis LEGE 07310</name>
    <dbReference type="NCBI Taxonomy" id="915328"/>
    <lineage>
        <taxon>Bacteria</taxon>
        <taxon>Bacillati</taxon>
        <taxon>Cyanobacteriota</taxon>
        <taxon>Cyanophyceae</taxon>
        <taxon>Nodosilineales</taxon>
        <taxon>Cymatolegaceae</taxon>
        <taxon>Vasconcelosia</taxon>
        <taxon>Vasconcelosia minhoensis</taxon>
    </lineage>
</organism>
<dbReference type="Pfam" id="PF00027">
    <property type="entry name" value="cNMP_binding"/>
    <property type="match status" value="1"/>
</dbReference>
<reference evidence="3" key="1">
    <citation type="submission" date="2020-10" db="EMBL/GenBank/DDBJ databases">
        <authorList>
            <person name="Castelo-Branco R."/>
            <person name="Eusebio N."/>
            <person name="Adriana R."/>
            <person name="Vieira A."/>
            <person name="Brugerolle De Fraissinette N."/>
            <person name="Rezende De Castro R."/>
            <person name="Schneider M.P."/>
            <person name="Vasconcelos V."/>
            <person name="Leao P.N."/>
        </authorList>
    </citation>
    <scope>NUCLEOTIDE SEQUENCE</scope>
    <source>
        <strain evidence="3">LEGE 07310</strain>
    </source>
</reference>
<comment type="caution">
    <text evidence="3">The sequence shown here is derived from an EMBL/GenBank/DDBJ whole genome shotgun (WGS) entry which is preliminary data.</text>
</comment>
<dbReference type="RefSeq" id="WP_193907209.1">
    <property type="nucleotide sequence ID" value="NZ_JADEXG010000023.1"/>
</dbReference>
<dbReference type="InterPro" id="IPR018490">
    <property type="entry name" value="cNMP-bd_dom_sf"/>
</dbReference>
<protein>
    <submittedName>
        <fullName evidence="3">Crp/Fnr family transcriptional regulator</fullName>
    </submittedName>
</protein>
<dbReference type="PROSITE" id="PS50042">
    <property type="entry name" value="CNMP_BINDING_3"/>
    <property type="match status" value="1"/>
</dbReference>
<proteinExistence type="predicted"/>
<dbReference type="AlphaFoldDB" id="A0A8J7ANX9"/>
<evidence type="ECO:0000259" key="2">
    <source>
        <dbReference type="PROSITE" id="PS50042"/>
    </source>
</evidence>
<dbReference type="InterPro" id="IPR000595">
    <property type="entry name" value="cNMP-bd_dom"/>
</dbReference>
<accession>A0A8J7ANX9</accession>
<feature type="domain" description="Cyclic nucleotide-binding" evidence="2">
    <location>
        <begin position="19"/>
        <end position="105"/>
    </location>
</feature>
<feature type="transmembrane region" description="Helical" evidence="1">
    <location>
        <begin position="219"/>
        <end position="238"/>
    </location>
</feature>
<keyword evidence="1" id="KW-1133">Transmembrane helix</keyword>
<dbReference type="Gene3D" id="2.60.120.10">
    <property type="entry name" value="Jelly Rolls"/>
    <property type="match status" value="1"/>
</dbReference>
<keyword evidence="1" id="KW-0812">Transmembrane</keyword>